<comment type="similarity">
    <text evidence="1">Belongs to the glycosyltransferase 28 family.</text>
</comment>
<feature type="domain" description="Erythromycin biosynthesis protein CIII-like C-terminal" evidence="5">
    <location>
        <begin position="268"/>
        <end position="411"/>
    </location>
</feature>
<dbReference type="PANTHER" id="PTHR48050:SF13">
    <property type="entry name" value="STEROL 3-BETA-GLUCOSYLTRANSFERASE UGT80A2"/>
    <property type="match status" value="1"/>
</dbReference>
<dbReference type="OrthoDB" id="3863369at2"/>
<dbReference type="GO" id="GO:0016758">
    <property type="term" value="F:hexosyltransferase activity"/>
    <property type="evidence" value="ECO:0007669"/>
    <property type="project" value="UniProtKB-ARBA"/>
</dbReference>
<dbReference type="EMBL" id="VCHX02000060">
    <property type="protein sequence ID" value="TPQ23206.1"/>
    <property type="molecule type" value="Genomic_DNA"/>
</dbReference>
<dbReference type="GO" id="GO:0008194">
    <property type="term" value="F:UDP-glycosyltransferase activity"/>
    <property type="evidence" value="ECO:0007669"/>
    <property type="project" value="InterPro"/>
</dbReference>
<dbReference type="AlphaFoldDB" id="A0A505DPK9"/>
<keyword evidence="2" id="KW-0328">Glycosyltransferase</keyword>
<accession>A0A505DPK9</accession>
<dbReference type="Pfam" id="PF21036">
    <property type="entry name" value="EryCIII-like_N"/>
    <property type="match status" value="1"/>
</dbReference>
<dbReference type="FunFam" id="3.40.50.2000:FF:000072">
    <property type="entry name" value="Glycosyl transferase"/>
    <property type="match status" value="1"/>
</dbReference>
<dbReference type="SUPFAM" id="SSF53756">
    <property type="entry name" value="UDP-Glycosyltransferase/glycogen phosphorylase"/>
    <property type="match status" value="1"/>
</dbReference>
<protein>
    <submittedName>
        <fullName evidence="7">Activator-dependent family glycosyltransferase</fullName>
    </submittedName>
</protein>
<organism evidence="7 8">
    <name type="scientific">Streptomyces sporangiiformans</name>
    <dbReference type="NCBI Taxonomy" id="2315329"/>
    <lineage>
        <taxon>Bacteria</taxon>
        <taxon>Bacillati</taxon>
        <taxon>Actinomycetota</taxon>
        <taxon>Actinomycetes</taxon>
        <taxon>Kitasatosporales</taxon>
        <taxon>Streptomycetaceae</taxon>
        <taxon>Streptomyces</taxon>
    </lineage>
</organism>
<dbReference type="Gene3D" id="3.40.50.2000">
    <property type="entry name" value="Glycogen Phosphorylase B"/>
    <property type="match status" value="2"/>
</dbReference>
<keyword evidence="8" id="KW-1185">Reference proteome</keyword>
<dbReference type="InterPro" id="IPR030953">
    <property type="entry name" value="Glycosyl_450act"/>
</dbReference>
<evidence type="ECO:0000259" key="6">
    <source>
        <dbReference type="Pfam" id="PF21036"/>
    </source>
</evidence>
<dbReference type="GO" id="GO:0017000">
    <property type="term" value="P:antibiotic biosynthetic process"/>
    <property type="evidence" value="ECO:0007669"/>
    <property type="project" value="UniProtKB-KW"/>
</dbReference>
<dbReference type="Pfam" id="PF06722">
    <property type="entry name" value="EryCIII-like_C"/>
    <property type="match status" value="1"/>
</dbReference>
<evidence type="ECO:0000256" key="1">
    <source>
        <dbReference type="ARBA" id="ARBA00006962"/>
    </source>
</evidence>
<evidence type="ECO:0000256" key="3">
    <source>
        <dbReference type="ARBA" id="ARBA00022679"/>
    </source>
</evidence>
<evidence type="ECO:0000256" key="2">
    <source>
        <dbReference type="ARBA" id="ARBA00022676"/>
    </source>
</evidence>
<dbReference type="InterPro" id="IPR048284">
    <property type="entry name" value="EryCIII-like_N"/>
</dbReference>
<evidence type="ECO:0000313" key="8">
    <source>
        <dbReference type="Proteomes" id="UP000317378"/>
    </source>
</evidence>
<keyword evidence="4" id="KW-0045">Antibiotic biosynthesis</keyword>
<sequence>MKVMFTCLPEKSHLYGQVPLAWALKAAGHDVLMPNSPGFTDAITRTGLVAAPVGGDNTLYSKLPAAREYQDMEVTNWSRLAQGEADWPTLRSCYELSVPLGYALYNDPVMEDMLALAESWQPDLVVRDPLSYAGALAARVTGALHVRMLWSADVYGRTRSNYVELMRQVPESERVDPLSDWMNEWGRPYGVVCDEELLQGQYTIDSLPPSLRLPSTLRQLPLRYQPYNGTTVVWDWLREAPKRPRICLSLGNMNTEAFGGDYVSIPTVLDALSDLDIEVVAAVLPGQRAELGPVPANARIVDDVALDTLLPSCSAVIHHGGWGTFCTAMVHAVPQLVMSTYIADQELRGRSLEREGAGFFVHHSEVNPAQVRAHVLRLLNDPQHAASARRVRDEVAAMPNAYETVPVLEKLVAER</sequence>
<dbReference type="NCBIfam" id="TIGR04516">
    <property type="entry name" value="glycosyl_450act"/>
    <property type="match status" value="1"/>
</dbReference>
<dbReference type="Proteomes" id="UP000317378">
    <property type="component" value="Unassembled WGS sequence"/>
</dbReference>
<proteinExistence type="inferred from homology"/>
<dbReference type="InterPro" id="IPR010610">
    <property type="entry name" value="EryCIII-like_C"/>
</dbReference>
<dbReference type="InterPro" id="IPR050426">
    <property type="entry name" value="Glycosyltransferase_28"/>
</dbReference>
<dbReference type="CDD" id="cd03784">
    <property type="entry name" value="GT1_Gtf-like"/>
    <property type="match status" value="1"/>
</dbReference>
<evidence type="ECO:0000256" key="4">
    <source>
        <dbReference type="ARBA" id="ARBA00023194"/>
    </source>
</evidence>
<reference evidence="7 8" key="1">
    <citation type="submission" date="2019-06" db="EMBL/GenBank/DDBJ databases">
        <title>Streptomyces sporangiiformans sp. nov., a novel actinomycete isolated from soil in Mount Song.</title>
        <authorList>
            <person name="Han L."/>
        </authorList>
    </citation>
    <scope>NUCLEOTIDE SEQUENCE [LARGE SCALE GENOMIC DNA]</scope>
    <source>
        <strain evidence="7 8">NEAU-SSA 1</strain>
    </source>
</reference>
<dbReference type="InterPro" id="IPR002213">
    <property type="entry name" value="UDP_glucos_trans"/>
</dbReference>
<dbReference type="PANTHER" id="PTHR48050">
    <property type="entry name" value="STEROL 3-BETA-GLUCOSYLTRANSFERASE"/>
    <property type="match status" value="1"/>
</dbReference>
<evidence type="ECO:0000259" key="5">
    <source>
        <dbReference type="Pfam" id="PF06722"/>
    </source>
</evidence>
<evidence type="ECO:0000313" key="7">
    <source>
        <dbReference type="EMBL" id="TPQ23206.1"/>
    </source>
</evidence>
<name>A0A505DPK9_9ACTN</name>
<feature type="domain" description="Erythromycin biosynthesis protein CIII-like N-terminal" evidence="6">
    <location>
        <begin position="22"/>
        <end position="251"/>
    </location>
</feature>
<dbReference type="RefSeq" id="WP_119099228.1">
    <property type="nucleotide sequence ID" value="NZ_QXMJ01000060.1"/>
</dbReference>
<comment type="caution">
    <text evidence="7">The sequence shown here is derived from an EMBL/GenBank/DDBJ whole genome shotgun (WGS) entry which is preliminary data.</text>
</comment>
<keyword evidence="3 7" id="KW-0808">Transferase</keyword>
<gene>
    <name evidence="7" type="ORF">FGD71_005430</name>
</gene>